<dbReference type="GO" id="GO:0008203">
    <property type="term" value="P:cholesterol metabolic process"/>
    <property type="evidence" value="ECO:0007669"/>
    <property type="project" value="TreeGrafter"/>
</dbReference>
<dbReference type="GO" id="GO:0016705">
    <property type="term" value="F:oxidoreductase activity, acting on paired donors, with incorporation or reduction of molecular oxygen"/>
    <property type="evidence" value="ECO:0007669"/>
    <property type="project" value="InterPro"/>
</dbReference>
<evidence type="ECO:0000256" key="2">
    <source>
        <dbReference type="ARBA" id="ARBA00010617"/>
    </source>
</evidence>
<dbReference type="InterPro" id="IPR050479">
    <property type="entry name" value="CYP11_CYP27_families"/>
</dbReference>
<protein>
    <submittedName>
        <fullName evidence="12">25-hydroxyvitamin D-1 alpha hydroxylase, mitochondrial</fullName>
    </submittedName>
</protein>
<dbReference type="Gene3D" id="1.10.630.10">
    <property type="entry name" value="Cytochrome P450"/>
    <property type="match status" value="1"/>
</dbReference>
<keyword evidence="5 9" id="KW-0560">Oxidoreductase</keyword>
<dbReference type="PROSITE" id="PS00086">
    <property type="entry name" value="CYTOCHROME_P450"/>
    <property type="match status" value="1"/>
</dbReference>
<dbReference type="Pfam" id="PF00067">
    <property type="entry name" value="p450"/>
    <property type="match status" value="1"/>
</dbReference>
<dbReference type="RefSeq" id="XP_032807766.1">
    <property type="nucleotide sequence ID" value="XM_032951875.1"/>
</dbReference>
<proteinExistence type="inferred from homology"/>
<accession>A0AAJ7SZV6</accession>
<evidence type="ECO:0000256" key="10">
    <source>
        <dbReference type="SAM" id="MobiDB-lite"/>
    </source>
</evidence>
<dbReference type="InterPro" id="IPR001128">
    <property type="entry name" value="Cyt_P450"/>
</dbReference>
<keyword evidence="7 9" id="KW-0503">Monooxygenase</keyword>
<dbReference type="GO" id="GO:0005506">
    <property type="term" value="F:iron ion binding"/>
    <property type="evidence" value="ECO:0007669"/>
    <property type="project" value="InterPro"/>
</dbReference>
<keyword evidence="3 8" id="KW-0349">Heme</keyword>
<dbReference type="PRINTS" id="PR00463">
    <property type="entry name" value="EP450I"/>
</dbReference>
<evidence type="ECO:0000256" key="8">
    <source>
        <dbReference type="PIRSR" id="PIRSR602401-1"/>
    </source>
</evidence>
<dbReference type="GO" id="GO:0005743">
    <property type="term" value="C:mitochondrial inner membrane"/>
    <property type="evidence" value="ECO:0007669"/>
    <property type="project" value="TreeGrafter"/>
</dbReference>
<evidence type="ECO:0000256" key="9">
    <source>
        <dbReference type="RuleBase" id="RU000461"/>
    </source>
</evidence>
<dbReference type="InterPro" id="IPR017972">
    <property type="entry name" value="Cyt_P450_CS"/>
</dbReference>
<evidence type="ECO:0000313" key="11">
    <source>
        <dbReference type="Proteomes" id="UP001318040"/>
    </source>
</evidence>
<keyword evidence="4 8" id="KW-0479">Metal-binding</keyword>
<reference evidence="12" key="1">
    <citation type="submission" date="2025-08" db="UniProtKB">
        <authorList>
            <consortium name="RefSeq"/>
        </authorList>
    </citation>
    <scope>IDENTIFICATION</scope>
    <source>
        <tissue evidence="12">Sperm</tissue>
    </source>
</reference>
<gene>
    <name evidence="12" type="primary">LOC116941144</name>
</gene>
<dbReference type="Proteomes" id="UP001318040">
    <property type="component" value="Chromosome 10"/>
</dbReference>
<feature type="region of interest" description="Disordered" evidence="10">
    <location>
        <begin position="1"/>
        <end position="29"/>
    </location>
</feature>
<dbReference type="PANTHER" id="PTHR24279:SF121">
    <property type="entry name" value="CYTOCHROME P450 FAMILY 27 SUBFAMILY B MEMBER 1"/>
    <property type="match status" value="1"/>
</dbReference>
<keyword evidence="6 8" id="KW-0408">Iron</keyword>
<sequence>MTHAVTPQPPPHVPTAEAQRTRGGGGGSGACPAVAAGALKGLRDVPGPSVWGFAGDLLFRRGLSRLHELQIEGTRRYGPVWKAQFGPFVTVHVADAKLMEQVLRQEGAHPIRSELSSWKDYRTERGHAFGLLTAEGEEWQGLRRVIGDRMLKPGRAAAYTTPLLDVIGDLLGNVERQRAQNQGLVRDVSDVFYKFGLEGIGAVLFEARLGCLARNVPEDTERFIKAINSMFQLTLLTMAMPRPLLWLYPTPWKRFVAAWDCLFAFAKTHIDSRLAELSEQTRRGEAVQERVLAYYLSRQDLSMRQIYGNLTELLLAGVDTISSTMSWSLYEVSRHADVQERLHAEVCAAMGGRATPGPDELARMPLLRATVKEALRLYPVIPGNARVFSQRDVEIGEYLIPRGTLITLCHYATSHDERYFPEPEAFRPDRWLDKGNKREGGEGIHSFASIPFGFGKRSCVGRRLAELEVHLALAQIIKKYVIKPESKDSVVRPMTRTLLVPDRPINLRFLNR</sequence>
<dbReference type="PANTHER" id="PTHR24279">
    <property type="entry name" value="CYTOCHROME P450"/>
    <property type="match status" value="1"/>
</dbReference>
<dbReference type="InterPro" id="IPR002401">
    <property type="entry name" value="Cyt_P450_E_grp-I"/>
</dbReference>
<dbReference type="KEGG" id="pmrn:116941144"/>
<dbReference type="GO" id="GO:0006700">
    <property type="term" value="P:C21-steroid hormone biosynthetic process"/>
    <property type="evidence" value="ECO:0007669"/>
    <property type="project" value="TreeGrafter"/>
</dbReference>
<evidence type="ECO:0000256" key="4">
    <source>
        <dbReference type="ARBA" id="ARBA00022723"/>
    </source>
</evidence>
<dbReference type="GO" id="GO:0004497">
    <property type="term" value="F:monooxygenase activity"/>
    <property type="evidence" value="ECO:0007669"/>
    <property type="project" value="UniProtKB-KW"/>
</dbReference>
<evidence type="ECO:0000256" key="7">
    <source>
        <dbReference type="ARBA" id="ARBA00023033"/>
    </source>
</evidence>
<dbReference type="GO" id="GO:0020037">
    <property type="term" value="F:heme binding"/>
    <property type="evidence" value="ECO:0007669"/>
    <property type="project" value="InterPro"/>
</dbReference>
<dbReference type="PRINTS" id="PR00385">
    <property type="entry name" value="P450"/>
</dbReference>
<feature type="binding site" description="axial binding residue" evidence="8">
    <location>
        <position position="459"/>
    </location>
    <ligand>
        <name>heme</name>
        <dbReference type="ChEBI" id="CHEBI:30413"/>
    </ligand>
    <ligandPart>
        <name>Fe</name>
        <dbReference type="ChEBI" id="CHEBI:18248"/>
    </ligandPart>
</feature>
<dbReference type="FunFam" id="1.10.630.10:FF:000006">
    <property type="entry name" value="Cytochrome P450 302a1, mitochondrial"/>
    <property type="match status" value="1"/>
</dbReference>
<name>A0AAJ7SZV6_PETMA</name>
<organism evidence="11 12">
    <name type="scientific">Petromyzon marinus</name>
    <name type="common">Sea lamprey</name>
    <dbReference type="NCBI Taxonomy" id="7757"/>
    <lineage>
        <taxon>Eukaryota</taxon>
        <taxon>Metazoa</taxon>
        <taxon>Chordata</taxon>
        <taxon>Craniata</taxon>
        <taxon>Vertebrata</taxon>
        <taxon>Cyclostomata</taxon>
        <taxon>Hyperoartia</taxon>
        <taxon>Petromyzontiformes</taxon>
        <taxon>Petromyzontidae</taxon>
        <taxon>Petromyzon</taxon>
    </lineage>
</organism>
<dbReference type="InterPro" id="IPR036396">
    <property type="entry name" value="Cyt_P450_sf"/>
</dbReference>
<evidence type="ECO:0000256" key="5">
    <source>
        <dbReference type="ARBA" id="ARBA00023002"/>
    </source>
</evidence>
<evidence type="ECO:0000256" key="1">
    <source>
        <dbReference type="ARBA" id="ARBA00001971"/>
    </source>
</evidence>
<dbReference type="GO" id="GO:0034650">
    <property type="term" value="P:cortisol metabolic process"/>
    <property type="evidence" value="ECO:0007669"/>
    <property type="project" value="TreeGrafter"/>
</dbReference>
<dbReference type="AlphaFoldDB" id="A0AAJ7SZV6"/>
<dbReference type="GO" id="GO:0006704">
    <property type="term" value="P:glucocorticoid biosynthetic process"/>
    <property type="evidence" value="ECO:0007669"/>
    <property type="project" value="TreeGrafter"/>
</dbReference>
<evidence type="ECO:0000256" key="3">
    <source>
        <dbReference type="ARBA" id="ARBA00022617"/>
    </source>
</evidence>
<evidence type="ECO:0000256" key="6">
    <source>
        <dbReference type="ARBA" id="ARBA00023004"/>
    </source>
</evidence>
<dbReference type="CTD" id="1594"/>
<dbReference type="SUPFAM" id="SSF48264">
    <property type="entry name" value="Cytochrome P450"/>
    <property type="match status" value="1"/>
</dbReference>
<comment type="similarity">
    <text evidence="2 9">Belongs to the cytochrome P450 family.</text>
</comment>
<evidence type="ECO:0000313" key="12">
    <source>
        <dbReference type="RefSeq" id="XP_032807766.1"/>
    </source>
</evidence>
<comment type="cofactor">
    <cofactor evidence="1 8">
        <name>heme</name>
        <dbReference type="ChEBI" id="CHEBI:30413"/>
    </cofactor>
</comment>
<keyword evidence="11" id="KW-1185">Reference proteome</keyword>
<dbReference type="GO" id="GO:0071375">
    <property type="term" value="P:cellular response to peptide hormone stimulus"/>
    <property type="evidence" value="ECO:0007669"/>
    <property type="project" value="TreeGrafter"/>
</dbReference>
<dbReference type="GO" id="GO:0042359">
    <property type="term" value="P:vitamin D metabolic process"/>
    <property type="evidence" value="ECO:0007669"/>
    <property type="project" value="UniProtKB-ARBA"/>
</dbReference>